<dbReference type="Gene3D" id="1.10.390.30">
    <property type="entry name" value="Peptidase M60, enhancin-like domain 3"/>
    <property type="match status" value="1"/>
</dbReference>
<sequence length="862" mass="96214">MTIKSLKTKQIPVLPRPKWLDAAGMGKGIGHDRQHLGIVLAAGQVIKARQTNAAFTGELTLRLLNDDSNTEGSKKVASSWVELSVNVVAVPFIDTVYTETPGSAVRPVVEYEYPTGSKQLPVYRKGQDQADFFDHWDKQGSEFALIDSSYTQVLVPVVDKEALRHLQDVDSIDGLIGYYESVFSFYNSMAGLSFEPQRPSDLNSRNRYFMKADKHGAGAAYYGQNWTAASTSAIKEWWLLPSATNWGNLHEIGHGYQMSFRNDRYFWNGEVSNNVYAAFYQSAFLGDRKYKEGWLYNYGKQAEVETGIMNNITSHTSLDQWDLRAKLYFLVMMVEKAGLDAFADFNQQYRLVSNQPEFDATDHLLLDMLSESFTRVGHVDMTPFVELCSGFISPAQREYNQFSQARVAYPLNQLAEGGALAELQQQLKLQSPLCLVDVSQLLVSGVKSNVALKLKVDDFSQIYGKTITILDGTRCVRELLIETQEMALSNLPIGVYTLRLPTGRNSKYQVDPRYLVVKPGSSQLQVNFIPKTGSRVANQEIKLLGLGDDLFSTILVDQENHVVEVAVTQKNPHSYFGSQTYAEVVIQDKGGKEQFRATMPGVGATLSHDKIPFQPGYTLEVRHEEPSHRIQLRPDFDGVIDHKQKTNVFEITATGLKNQSLNNDPLKPLRAQIEVAAIALRNRPTLLHAECPSKVDIWLAINLFSGSERGDLLKQYADCIPADNEAPAEGLGNSFAFAFKGIGDWEFLSAELDLVGRKLTVSLKDGIAHHYFSDTYAALLVLDADGNELLNLDVKGSQSQTAKSWTLPISGYGGEVLNIRHEEARTRLFITNGIQNRRLSDRDTTQIYFVTPTGLEHIAKAV</sequence>
<name>A0A5N5X5M6_9EURO</name>
<dbReference type="AlphaFoldDB" id="A0A5N5X5M6"/>
<gene>
    <name evidence="2" type="ORF">BDV29DRAFT_170979</name>
</gene>
<dbReference type="Proteomes" id="UP000326565">
    <property type="component" value="Unassembled WGS sequence"/>
</dbReference>
<evidence type="ECO:0000313" key="3">
    <source>
        <dbReference type="Proteomes" id="UP000326565"/>
    </source>
</evidence>
<dbReference type="SMART" id="SM01276">
    <property type="entry name" value="M60-like"/>
    <property type="match status" value="1"/>
</dbReference>
<feature type="domain" description="Peptidase M60" evidence="1">
    <location>
        <begin position="31"/>
        <end position="338"/>
    </location>
</feature>
<dbReference type="EMBL" id="ML732186">
    <property type="protein sequence ID" value="KAB8076058.1"/>
    <property type="molecule type" value="Genomic_DNA"/>
</dbReference>
<evidence type="ECO:0000313" key="2">
    <source>
        <dbReference type="EMBL" id="KAB8076058.1"/>
    </source>
</evidence>
<dbReference type="InterPro" id="IPR031161">
    <property type="entry name" value="Peptidase_M60_dom"/>
</dbReference>
<dbReference type="InterPro" id="IPR042279">
    <property type="entry name" value="Pep_M60_3"/>
</dbReference>
<accession>A0A5N5X5M6</accession>
<dbReference type="PROSITE" id="PS51723">
    <property type="entry name" value="PEPTIDASE_M60"/>
    <property type="match status" value="1"/>
</dbReference>
<proteinExistence type="predicted"/>
<dbReference type="Gene3D" id="3.40.390.80">
    <property type="entry name" value="Peptidase M60, enhancin-like domain 2"/>
    <property type="match status" value="1"/>
</dbReference>
<dbReference type="OrthoDB" id="4192271at2759"/>
<dbReference type="Pfam" id="PF13402">
    <property type="entry name" value="Peptidase_M60"/>
    <property type="match status" value="1"/>
</dbReference>
<reference evidence="2 3" key="1">
    <citation type="submission" date="2019-04" db="EMBL/GenBank/DDBJ databases">
        <title>Friends and foes A comparative genomics study of 23 Aspergillus species from section Flavi.</title>
        <authorList>
            <consortium name="DOE Joint Genome Institute"/>
            <person name="Kjaerbolling I."/>
            <person name="Vesth T."/>
            <person name="Frisvad J.C."/>
            <person name="Nybo J.L."/>
            <person name="Theobald S."/>
            <person name="Kildgaard S."/>
            <person name="Isbrandt T."/>
            <person name="Kuo A."/>
            <person name="Sato A."/>
            <person name="Lyhne E.K."/>
            <person name="Kogle M.E."/>
            <person name="Wiebenga A."/>
            <person name="Kun R.S."/>
            <person name="Lubbers R.J."/>
            <person name="Makela M.R."/>
            <person name="Barry K."/>
            <person name="Chovatia M."/>
            <person name="Clum A."/>
            <person name="Daum C."/>
            <person name="Haridas S."/>
            <person name="He G."/>
            <person name="LaButti K."/>
            <person name="Lipzen A."/>
            <person name="Mondo S."/>
            <person name="Riley R."/>
            <person name="Salamov A."/>
            <person name="Simmons B.A."/>
            <person name="Magnuson J.K."/>
            <person name="Henrissat B."/>
            <person name="Mortensen U.H."/>
            <person name="Larsen T.O."/>
            <person name="Devries R.P."/>
            <person name="Grigoriev I.V."/>
            <person name="Machida M."/>
            <person name="Baker S.E."/>
            <person name="Andersen M.R."/>
        </authorList>
    </citation>
    <scope>NUCLEOTIDE SEQUENCE [LARGE SCALE GENOMIC DNA]</scope>
    <source>
        <strain evidence="2 3">CBS 151.66</strain>
    </source>
</reference>
<protein>
    <submittedName>
        <fullName evidence="2">Peptidase M60, viral enhancin protein</fullName>
    </submittedName>
</protein>
<keyword evidence="3" id="KW-1185">Reference proteome</keyword>
<dbReference type="InterPro" id="IPR004954">
    <property type="entry name" value="Mucin-bd"/>
</dbReference>
<dbReference type="Pfam" id="PF03272">
    <property type="entry name" value="Mucin_bdg"/>
    <property type="match status" value="2"/>
</dbReference>
<evidence type="ECO:0000259" key="1">
    <source>
        <dbReference type="PROSITE" id="PS51723"/>
    </source>
</evidence>
<organism evidence="2 3">
    <name type="scientific">Aspergillus leporis</name>
    <dbReference type="NCBI Taxonomy" id="41062"/>
    <lineage>
        <taxon>Eukaryota</taxon>
        <taxon>Fungi</taxon>
        <taxon>Dikarya</taxon>
        <taxon>Ascomycota</taxon>
        <taxon>Pezizomycotina</taxon>
        <taxon>Eurotiomycetes</taxon>
        <taxon>Eurotiomycetidae</taxon>
        <taxon>Eurotiales</taxon>
        <taxon>Aspergillaceae</taxon>
        <taxon>Aspergillus</taxon>
        <taxon>Aspergillus subgen. Circumdati</taxon>
    </lineage>
</organism>